<dbReference type="EMBL" id="BMEV01000092">
    <property type="protein sequence ID" value="GFZ89652.1"/>
    <property type="molecule type" value="Genomic_DNA"/>
</dbReference>
<dbReference type="PANTHER" id="PTHR21075:SF0">
    <property type="entry name" value="ANAEROBIC RIBONUCLEOSIDE-TRIPHOSPHATE REDUCTASE"/>
    <property type="match status" value="1"/>
</dbReference>
<dbReference type="AlphaFoldDB" id="A0A8J2TTJ1"/>
<protein>
    <submittedName>
        <fullName evidence="1">Uncharacterized protein</fullName>
    </submittedName>
</protein>
<gene>
    <name evidence="1" type="ORF">GCM10010978_31150</name>
</gene>
<dbReference type="InterPro" id="IPR012833">
    <property type="entry name" value="NrdD"/>
</dbReference>
<proteinExistence type="predicted"/>
<reference evidence="1" key="2">
    <citation type="submission" date="2020-09" db="EMBL/GenBank/DDBJ databases">
        <authorList>
            <person name="Sun Q."/>
            <person name="Zhou Y."/>
        </authorList>
    </citation>
    <scope>NUCLEOTIDE SEQUENCE</scope>
    <source>
        <strain evidence="1">CGMCC 1.12360</strain>
    </source>
</reference>
<dbReference type="Pfam" id="PF13597">
    <property type="entry name" value="NRDD"/>
    <property type="match status" value="1"/>
</dbReference>
<evidence type="ECO:0000313" key="1">
    <source>
        <dbReference type="EMBL" id="GFZ89652.1"/>
    </source>
</evidence>
<organism evidence="1 2">
    <name type="scientific">Compostibacillus humi</name>
    <dbReference type="NCBI Taxonomy" id="1245525"/>
    <lineage>
        <taxon>Bacteria</taxon>
        <taxon>Bacillati</taxon>
        <taxon>Bacillota</taxon>
        <taxon>Bacilli</taxon>
        <taxon>Bacillales</taxon>
        <taxon>Bacillaceae</taxon>
        <taxon>Compostibacillus</taxon>
    </lineage>
</organism>
<dbReference type="Gene3D" id="3.20.70.20">
    <property type="match status" value="1"/>
</dbReference>
<sequence length="142" mass="16030">MLKDGFDTGHGHMREPKSITSAMALVSIIFQSNQNQQHGGQAMSNFDFDLAPYVYKSYLKNVQLLKNVQARCNIEEKAWELTEREVYQACEAFIHNSNSMHSRGGGQVPFISINYGLDTSKEGRMLVKNMLLATQKGFTNHV</sequence>
<keyword evidence="2" id="KW-1185">Reference proteome</keyword>
<name>A0A8J2TTJ1_9BACI</name>
<comment type="caution">
    <text evidence="1">The sequence shown here is derived from an EMBL/GenBank/DDBJ whole genome shotgun (WGS) entry which is preliminary data.</text>
</comment>
<accession>A0A8J2TTJ1</accession>
<dbReference type="SUPFAM" id="SSF51998">
    <property type="entry name" value="PFL-like glycyl radical enzymes"/>
    <property type="match status" value="1"/>
</dbReference>
<dbReference type="Proteomes" id="UP000602050">
    <property type="component" value="Unassembled WGS sequence"/>
</dbReference>
<dbReference type="GO" id="GO:0008998">
    <property type="term" value="F:ribonucleoside-triphosphate reductase (thioredoxin) activity"/>
    <property type="evidence" value="ECO:0007669"/>
    <property type="project" value="InterPro"/>
</dbReference>
<dbReference type="GO" id="GO:0009265">
    <property type="term" value="P:2'-deoxyribonucleotide biosynthetic process"/>
    <property type="evidence" value="ECO:0007669"/>
    <property type="project" value="TreeGrafter"/>
</dbReference>
<evidence type="ECO:0000313" key="2">
    <source>
        <dbReference type="Proteomes" id="UP000602050"/>
    </source>
</evidence>
<reference evidence="1" key="1">
    <citation type="journal article" date="2014" name="Int. J. Syst. Evol. Microbiol.">
        <title>Complete genome sequence of Corynebacterium casei LMG S-19264T (=DSM 44701T), isolated from a smear-ripened cheese.</title>
        <authorList>
            <consortium name="US DOE Joint Genome Institute (JGI-PGF)"/>
            <person name="Walter F."/>
            <person name="Albersmeier A."/>
            <person name="Kalinowski J."/>
            <person name="Ruckert C."/>
        </authorList>
    </citation>
    <scope>NUCLEOTIDE SEQUENCE</scope>
    <source>
        <strain evidence="1">CGMCC 1.12360</strain>
    </source>
</reference>
<dbReference type="GO" id="GO:0031250">
    <property type="term" value="C:anaerobic ribonucleoside-triphosphate reductase complex"/>
    <property type="evidence" value="ECO:0007669"/>
    <property type="project" value="TreeGrafter"/>
</dbReference>
<dbReference type="PANTHER" id="PTHR21075">
    <property type="entry name" value="ANAEROBIC RIBONUCLEOSIDE-TRIPHOSPHATE REDUCTASE"/>
    <property type="match status" value="1"/>
</dbReference>
<dbReference type="GO" id="GO:0004748">
    <property type="term" value="F:ribonucleoside-diphosphate reductase activity, thioredoxin disulfide as acceptor"/>
    <property type="evidence" value="ECO:0007669"/>
    <property type="project" value="TreeGrafter"/>
</dbReference>
<dbReference type="GO" id="GO:0006260">
    <property type="term" value="P:DNA replication"/>
    <property type="evidence" value="ECO:0007669"/>
    <property type="project" value="InterPro"/>
</dbReference>